<dbReference type="CDD" id="cd00564">
    <property type="entry name" value="TMP_TenI"/>
    <property type="match status" value="1"/>
</dbReference>
<accession>A0A344TH12</accession>
<gene>
    <name evidence="4" type="ORF">DR864_09395</name>
</gene>
<dbReference type="SUPFAM" id="SSF51391">
    <property type="entry name" value="Thiamin phosphate synthase"/>
    <property type="match status" value="1"/>
</dbReference>
<keyword evidence="5" id="KW-1185">Reference proteome</keyword>
<dbReference type="InterPro" id="IPR013785">
    <property type="entry name" value="Aldolase_TIM"/>
</dbReference>
<dbReference type="GO" id="GO:0009228">
    <property type="term" value="P:thiamine biosynthetic process"/>
    <property type="evidence" value="ECO:0007669"/>
    <property type="project" value="UniProtKB-KW"/>
</dbReference>
<dbReference type="InterPro" id="IPR022998">
    <property type="entry name" value="ThiamineP_synth_TenI"/>
</dbReference>
<sequence length="219" mass="24198">MKKRNEITGGVYLVIDPSWDTAFTLPRLAQALHAGISTVQIWDHWPEETNKIAFIQDITALAHAAEVPVLINNHWELVKETALDGVHFDHPCAEIEEIETIIGRPFLKGITCGNDLTTVHWANDHKFDYVSFCSLFPSSSADSCEIVAKATVQKARKLTKMPIFVAGGISLENIATLQDCGINGVALISAIMKSVNPFETTQQFNTHFSTSSHETNPRP</sequence>
<name>A0A344TH12_9BACT</name>
<protein>
    <submittedName>
        <fullName evidence="4">Thiamine phosphate synthase</fullName>
    </submittedName>
</protein>
<reference evidence="4 5" key="1">
    <citation type="submission" date="2018-07" db="EMBL/GenBank/DDBJ databases">
        <title>Genome sequencing of Runella.</title>
        <authorList>
            <person name="Baek M.-G."/>
            <person name="Yi H."/>
        </authorList>
    </citation>
    <scope>NUCLEOTIDE SEQUENCE [LARGE SCALE GENOMIC DNA]</scope>
    <source>
        <strain evidence="4 5">HYN0085</strain>
    </source>
</reference>
<dbReference type="KEGG" id="run:DR864_09395"/>
<evidence type="ECO:0000256" key="1">
    <source>
        <dbReference type="ARBA" id="ARBA00004948"/>
    </source>
</evidence>
<dbReference type="PANTHER" id="PTHR20857">
    <property type="entry name" value="THIAMINE-PHOSPHATE PYROPHOSPHORYLASE"/>
    <property type="match status" value="1"/>
</dbReference>
<dbReference type="GO" id="GO:0005737">
    <property type="term" value="C:cytoplasm"/>
    <property type="evidence" value="ECO:0007669"/>
    <property type="project" value="TreeGrafter"/>
</dbReference>
<proteinExistence type="predicted"/>
<evidence type="ECO:0000259" key="3">
    <source>
        <dbReference type="Pfam" id="PF02581"/>
    </source>
</evidence>
<comment type="pathway">
    <text evidence="1">Cofactor biosynthesis; thiamine diphosphate biosynthesis.</text>
</comment>
<organism evidence="4 5">
    <name type="scientific">Runella rosea</name>
    <dbReference type="NCBI Taxonomy" id="2259595"/>
    <lineage>
        <taxon>Bacteria</taxon>
        <taxon>Pseudomonadati</taxon>
        <taxon>Bacteroidota</taxon>
        <taxon>Cytophagia</taxon>
        <taxon>Cytophagales</taxon>
        <taxon>Spirosomataceae</taxon>
        <taxon>Runella</taxon>
    </lineage>
</organism>
<dbReference type="PANTHER" id="PTHR20857:SF15">
    <property type="entry name" value="THIAMINE-PHOSPHATE SYNTHASE"/>
    <property type="match status" value="1"/>
</dbReference>
<dbReference type="GO" id="GO:0004789">
    <property type="term" value="F:thiamine-phosphate diphosphorylase activity"/>
    <property type="evidence" value="ECO:0007669"/>
    <property type="project" value="TreeGrafter"/>
</dbReference>
<dbReference type="RefSeq" id="WP_114066718.1">
    <property type="nucleotide sequence ID" value="NZ_CP030850.1"/>
</dbReference>
<dbReference type="EMBL" id="CP030850">
    <property type="protein sequence ID" value="AXE17933.1"/>
    <property type="molecule type" value="Genomic_DNA"/>
</dbReference>
<evidence type="ECO:0000313" key="5">
    <source>
        <dbReference type="Proteomes" id="UP000251993"/>
    </source>
</evidence>
<dbReference type="AlphaFoldDB" id="A0A344TH12"/>
<dbReference type="Gene3D" id="3.20.20.70">
    <property type="entry name" value="Aldolase class I"/>
    <property type="match status" value="1"/>
</dbReference>
<dbReference type="OrthoDB" id="9810880at2"/>
<dbReference type="Pfam" id="PF02581">
    <property type="entry name" value="TMP-TENI"/>
    <property type="match status" value="1"/>
</dbReference>
<keyword evidence="2" id="KW-0784">Thiamine biosynthesis</keyword>
<evidence type="ECO:0000256" key="2">
    <source>
        <dbReference type="ARBA" id="ARBA00022977"/>
    </source>
</evidence>
<evidence type="ECO:0000313" key="4">
    <source>
        <dbReference type="EMBL" id="AXE17933.1"/>
    </source>
</evidence>
<feature type="domain" description="Thiamine phosphate synthase/TenI" evidence="3">
    <location>
        <begin position="11"/>
        <end position="191"/>
    </location>
</feature>
<dbReference type="Proteomes" id="UP000251993">
    <property type="component" value="Chromosome"/>
</dbReference>
<dbReference type="InterPro" id="IPR036206">
    <property type="entry name" value="ThiamineP_synth_sf"/>
</dbReference>